<keyword evidence="1" id="KW-0812">Transmembrane</keyword>
<proteinExistence type="predicted"/>
<reference evidence="3" key="1">
    <citation type="submission" date="2022-11" db="UniProtKB">
        <authorList>
            <consortium name="WormBaseParasite"/>
        </authorList>
    </citation>
    <scope>IDENTIFICATION</scope>
</reference>
<keyword evidence="1" id="KW-0472">Membrane</keyword>
<protein>
    <submittedName>
        <fullName evidence="3">Uncharacterized protein</fullName>
    </submittedName>
</protein>
<keyword evidence="1" id="KW-1133">Transmembrane helix</keyword>
<evidence type="ECO:0000313" key="2">
    <source>
        <dbReference type="Proteomes" id="UP000887540"/>
    </source>
</evidence>
<evidence type="ECO:0000313" key="3">
    <source>
        <dbReference type="WBParaSite" id="ACRNAN_scaffold9734.g14355.t1"/>
    </source>
</evidence>
<keyword evidence="2" id="KW-1185">Reference proteome</keyword>
<accession>A0A914ERV5</accession>
<name>A0A914ERV5_9BILA</name>
<dbReference type="WBParaSite" id="ACRNAN_scaffold9734.g14355.t1">
    <property type="protein sequence ID" value="ACRNAN_scaffold9734.g14355.t1"/>
    <property type="gene ID" value="ACRNAN_scaffold9734.g14355"/>
</dbReference>
<sequence>MPRRACAPYCKLPEKRDFMDINPERSEEDFYRNYDPMVGIGTALILLLFACMITIKSLIRWAVRHWRIRQYKRTHPEGLIKRPEKEVTFEIEKSTTDSGLEVGILPASGRITLNGRIS</sequence>
<organism evidence="2 3">
    <name type="scientific">Acrobeloides nanus</name>
    <dbReference type="NCBI Taxonomy" id="290746"/>
    <lineage>
        <taxon>Eukaryota</taxon>
        <taxon>Metazoa</taxon>
        <taxon>Ecdysozoa</taxon>
        <taxon>Nematoda</taxon>
        <taxon>Chromadorea</taxon>
        <taxon>Rhabditida</taxon>
        <taxon>Tylenchina</taxon>
        <taxon>Cephalobomorpha</taxon>
        <taxon>Cephaloboidea</taxon>
        <taxon>Cephalobidae</taxon>
        <taxon>Acrobeloides</taxon>
    </lineage>
</organism>
<evidence type="ECO:0000256" key="1">
    <source>
        <dbReference type="SAM" id="Phobius"/>
    </source>
</evidence>
<feature type="transmembrane region" description="Helical" evidence="1">
    <location>
        <begin position="37"/>
        <end position="63"/>
    </location>
</feature>
<dbReference type="Proteomes" id="UP000887540">
    <property type="component" value="Unplaced"/>
</dbReference>
<dbReference type="AlphaFoldDB" id="A0A914ERV5"/>